<sequence length="216" mass="22167">MKRIRIALPALALVLAACSAPAPVQDAPTAGAAGTKSDSPPGTATPAAVPGGRYKLTTASGADIAFTLPTPATDPAVAAIEAYRVKVGAEPVSYLVADVDNRKGTLPVNMYMVSAFSEDGRQFTFSSVADAIHGWAPTYSYDYKWSMDGRTLDAAEGEGLKGEADALYNADTSNADVAERTTIILASSEAGLPTAFAKVAVQPSTLGNEELAEPAG</sequence>
<comment type="caution">
    <text evidence="3">The sequence shown here is derived from an EMBL/GenBank/DDBJ whole genome shotgun (WGS) entry which is preliminary data.</text>
</comment>
<dbReference type="RefSeq" id="WP_306633006.1">
    <property type="nucleotide sequence ID" value="NZ_JAUSXB010000001.1"/>
</dbReference>
<feature type="compositionally biased region" description="Low complexity" evidence="1">
    <location>
        <begin position="40"/>
        <end position="50"/>
    </location>
</feature>
<dbReference type="PROSITE" id="PS51257">
    <property type="entry name" value="PROKAR_LIPOPROTEIN"/>
    <property type="match status" value="1"/>
</dbReference>
<feature type="chain" id="PRO_5045606345" description="Lipoprotein" evidence="2">
    <location>
        <begin position="23"/>
        <end position="216"/>
    </location>
</feature>
<evidence type="ECO:0008006" key="5">
    <source>
        <dbReference type="Google" id="ProtNLM"/>
    </source>
</evidence>
<organism evidence="3 4">
    <name type="scientific">Pseudarthrobacter siccitolerans</name>
    <dbReference type="NCBI Taxonomy" id="861266"/>
    <lineage>
        <taxon>Bacteria</taxon>
        <taxon>Bacillati</taxon>
        <taxon>Actinomycetota</taxon>
        <taxon>Actinomycetes</taxon>
        <taxon>Micrococcales</taxon>
        <taxon>Micrococcaceae</taxon>
        <taxon>Pseudarthrobacter</taxon>
    </lineage>
</organism>
<evidence type="ECO:0000256" key="2">
    <source>
        <dbReference type="SAM" id="SignalP"/>
    </source>
</evidence>
<accession>A0ABU0PEZ9</accession>
<feature type="region of interest" description="Disordered" evidence="1">
    <location>
        <begin position="26"/>
        <end position="50"/>
    </location>
</feature>
<evidence type="ECO:0000256" key="1">
    <source>
        <dbReference type="SAM" id="MobiDB-lite"/>
    </source>
</evidence>
<keyword evidence="2" id="KW-0732">Signal</keyword>
<dbReference type="Proteomes" id="UP001236806">
    <property type="component" value="Unassembled WGS sequence"/>
</dbReference>
<dbReference type="EMBL" id="JAUSXB010000001">
    <property type="protein sequence ID" value="MDQ0672521.1"/>
    <property type="molecule type" value="Genomic_DNA"/>
</dbReference>
<proteinExistence type="predicted"/>
<keyword evidence="4" id="KW-1185">Reference proteome</keyword>
<feature type="signal peptide" evidence="2">
    <location>
        <begin position="1"/>
        <end position="22"/>
    </location>
</feature>
<reference evidence="3 4" key="1">
    <citation type="submission" date="2023-07" db="EMBL/GenBank/DDBJ databases">
        <title>Comparative genomics of wheat-associated soil bacteria to identify genetic determinants of phenazine resistance.</title>
        <authorList>
            <person name="Mouncey N."/>
        </authorList>
    </citation>
    <scope>NUCLEOTIDE SEQUENCE [LARGE SCALE GENOMIC DNA]</scope>
    <source>
        <strain evidence="3 4">W1I3</strain>
    </source>
</reference>
<protein>
    <recommendedName>
        <fullName evidence="5">Lipoprotein</fullName>
    </recommendedName>
</protein>
<name>A0ABU0PEZ9_9MICC</name>
<gene>
    <name evidence="3" type="ORF">QFZ36_000082</name>
</gene>
<evidence type="ECO:0000313" key="3">
    <source>
        <dbReference type="EMBL" id="MDQ0672521.1"/>
    </source>
</evidence>
<evidence type="ECO:0000313" key="4">
    <source>
        <dbReference type="Proteomes" id="UP001236806"/>
    </source>
</evidence>